<dbReference type="RefSeq" id="WP_008566480.1">
    <property type="nucleotide sequence ID" value="NZ_JH594511.1"/>
</dbReference>
<accession>H1HQB8</accession>
<dbReference type="PANTHER" id="PTHR47619">
    <property type="entry name" value="METALLO-HYDROLASE YYCJ-RELATED"/>
    <property type="match status" value="1"/>
</dbReference>
<evidence type="ECO:0000259" key="1">
    <source>
        <dbReference type="SMART" id="SM00849"/>
    </source>
</evidence>
<dbReference type="HOGENOM" id="CLU_073253_0_0_10"/>
<evidence type="ECO:0000313" key="2">
    <source>
        <dbReference type="EMBL" id="EHO66834.1"/>
    </source>
</evidence>
<dbReference type="SMART" id="SM00849">
    <property type="entry name" value="Lactamase_B"/>
    <property type="match status" value="1"/>
</dbReference>
<dbReference type="InterPro" id="IPR036866">
    <property type="entry name" value="RibonucZ/Hydroxyglut_hydro"/>
</dbReference>
<name>H1HQB8_9BACT</name>
<evidence type="ECO:0000313" key="3">
    <source>
        <dbReference type="Proteomes" id="UP000003167"/>
    </source>
</evidence>
<keyword evidence="3" id="KW-1185">Reference proteome</keyword>
<dbReference type="InterPro" id="IPR001279">
    <property type="entry name" value="Metallo-B-lactamas"/>
</dbReference>
<dbReference type="PANTHER" id="PTHR47619:SF1">
    <property type="entry name" value="EXODEOXYRIBONUCLEASE WALJ"/>
    <property type="match status" value="1"/>
</dbReference>
<dbReference type="Pfam" id="PF12706">
    <property type="entry name" value="Lactamase_B_2"/>
    <property type="match status" value="1"/>
</dbReference>
<dbReference type="Gene3D" id="3.60.15.10">
    <property type="entry name" value="Ribonuclease Z/Hydroxyacylglutathione hydrolase-like"/>
    <property type="match status" value="1"/>
</dbReference>
<proteinExistence type="predicted"/>
<sequence>MLKFISFGSGSSGNCYCLFTETDGILIDAGLGLRTLKKHFKDYGLRLADINSLLVTHDHADHIKSAGSLSHDFDIDVYATRKVHAGIEQNYSVKTKVEPRHVKVIEQGTPFLLGSFAITPFNVPHDSSDNVGYKVVCGEVVFVLMTDIGHVTQEIRNFVGEANYLVIEANHDEEMLAGGAYPQHLKERILGPNGHLANAACGKVIAECATPSLRKVWLCHLSEENNHPVLAQKTVENVLRAHGIVAGVDFTVEVLKRKVPTGVYELV</sequence>
<dbReference type="PATRIC" id="fig|999422.3.peg.2474"/>
<dbReference type="SUPFAM" id="SSF56281">
    <property type="entry name" value="Metallo-hydrolase/oxidoreductase"/>
    <property type="match status" value="1"/>
</dbReference>
<feature type="domain" description="Metallo-beta-lactamase" evidence="1">
    <location>
        <begin position="12"/>
        <end position="184"/>
    </location>
</feature>
<dbReference type="OrthoDB" id="9781189at2"/>
<gene>
    <name evidence="2" type="ORF">HMPREF9944_02198</name>
</gene>
<dbReference type="AlphaFoldDB" id="H1HQB8"/>
<comment type="caution">
    <text evidence="2">The sequence shown here is derived from an EMBL/GenBank/DDBJ whole genome shotgun (WGS) entry which is preliminary data.</text>
</comment>
<dbReference type="Proteomes" id="UP000003167">
    <property type="component" value="Unassembled WGS sequence"/>
</dbReference>
<organism evidence="2 3">
    <name type="scientific">Segatella maculosa OT 289</name>
    <dbReference type="NCBI Taxonomy" id="999422"/>
    <lineage>
        <taxon>Bacteria</taxon>
        <taxon>Pseudomonadati</taxon>
        <taxon>Bacteroidota</taxon>
        <taxon>Bacteroidia</taxon>
        <taxon>Bacteroidales</taxon>
        <taxon>Prevotellaceae</taxon>
        <taxon>Segatella</taxon>
    </lineage>
</organism>
<dbReference type="InterPro" id="IPR052533">
    <property type="entry name" value="WalJ/YycJ-like"/>
</dbReference>
<protein>
    <recommendedName>
        <fullName evidence="1">Metallo-beta-lactamase domain-containing protein</fullName>
    </recommendedName>
</protein>
<reference evidence="2 3" key="1">
    <citation type="submission" date="2011-12" db="EMBL/GenBank/DDBJ databases">
        <title>The Genome Sequence of Prevotella maculosa OT 289.</title>
        <authorList>
            <consortium name="The Broad Institute Genome Sequencing Platform"/>
            <person name="Earl A."/>
            <person name="Ward D."/>
            <person name="Feldgarden M."/>
            <person name="Gevers D."/>
            <person name="Izard J."/>
            <person name="Blanton J.M."/>
            <person name="Mathney J."/>
            <person name="Tanner A.C."/>
            <person name="Dewhirst F.E."/>
            <person name="Young S.K."/>
            <person name="Zeng Q."/>
            <person name="Gargeya S."/>
            <person name="Fitzgerald M."/>
            <person name="Haas B."/>
            <person name="Abouelleil A."/>
            <person name="Alvarado L."/>
            <person name="Arachchi H.M."/>
            <person name="Berlin A."/>
            <person name="Chapman S.B."/>
            <person name="Gearin G."/>
            <person name="Goldberg J."/>
            <person name="Griggs A."/>
            <person name="Gujja S."/>
            <person name="Hansen M."/>
            <person name="Heiman D."/>
            <person name="Howarth C."/>
            <person name="Larimer J."/>
            <person name="Lui A."/>
            <person name="MacDonald P.J.P."/>
            <person name="McCowen C."/>
            <person name="Montmayeur A."/>
            <person name="Murphy C."/>
            <person name="Neiman D."/>
            <person name="Pearson M."/>
            <person name="Priest M."/>
            <person name="Roberts A."/>
            <person name="Saif S."/>
            <person name="Shea T."/>
            <person name="Sisk P."/>
            <person name="Stolte C."/>
            <person name="Sykes S."/>
            <person name="Wortman J."/>
            <person name="Nusbaum C."/>
            <person name="Birren B."/>
        </authorList>
    </citation>
    <scope>NUCLEOTIDE SEQUENCE [LARGE SCALE GENOMIC DNA]</scope>
    <source>
        <strain evidence="2 3">OT 289</strain>
    </source>
</reference>
<dbReference type="EMBL" id="AGEK01000042">
    <property type="protein sequence ID" value="EHO66834.1"/>
    <property type="molecule type" value="Genomic_DNA"/>
</dbReference>